<dbReference type="RefSeq" id="WP_114208245.1">
    <property type="nucleotide sequence ID" value="NZ_CP030840.1"/>
</dbReference>
<dbReference type="Proteomes" id="UP000253606">
    <property type="component" value="Chromosome"/>
</dbReference>
<reference evidence="3 4" key="1">
    <citation type="journal article" date="2018" name="Front. Microbiol.">
        <title>Hydrolytic Capabilities as a Key to Environmental Success: Chitinolytic and Cellulolytic Acidobacteria From Acidic Sub-arctic Soils and Boreal Peatlands.</title>
        <authorList>
            <person name="Belova S.E."/>
            <person name="Ravin N.V."/>
            <person name="Pankratov T.A."/>
            <person name="Rakitin A.L."/>
            <person name="Ivanova A.A."/>
            <person name="Beletsky A.V."/>
            <person name="Mardanov A.V."/>
            <person name="Sinninghe Damste J.S."/>
            <person name="Dedysh S.N."/>
        </authorList>
    </citation>
    <scope>NUCLEOTIDE SEQUENCE [LARGE SCALE GENOMIC DNA]</scope>
    <source>
        <strain evidence="3 4">SBC82</strain>
    </source>
</reference>
<keyword evidence="2" id="KW-0812">Transmembrane</keyword>
<proteinExistence type="predicted"/>
<evidence type="ECO:0000256" key="2">
    <source>
        <dbReference type="SAM" id="Phobius"/>
    </source>
</evidence>
<name>A0A2Z5G306_9BACT</name>
<feature type="region of interest" description="Disordered" evidence="1">
    <location>
        <begin position="43"/>
        <end position="106"/>
    </location>
</feature>
<accession>A0A2Z5G306</accession>
<feature type="transmembrane region" description="Helical" evidence="2">
    <location>
        <begin position="12"/>
        <end position="33"/>
    </location>
</feature>
<keyword evidence="2" id="KW-1133">Transmembrane helix</keyword>
<dbReference type="KEGG" id="abas:ACPOL_3905"/>
<gene>
    <name evidence="3" type="ORF">ACPOL_3905</name>
</gene>
<dbReference type="EMBL" id="CP030840">
    <property type="protein sequence ID" value="AXC13184.1"/>
    <property type="molecule type" value="Genomic_DNA"/>
</dbReference>
<keyword evidence="4" id="KW-1185">Reference proteome</keyword>
<feature type="compositionally biased region" description="Low complexity" evidence="1">
    <location>
        <begin position="83"/>
        <end position="99"/>
    </location>
</feature>
<evidence type="ECO:0000313" key="3">
    <source>
        <dbReference type="EMBL" id="AXC13184.1"/>
    </source>
</evidence>
<dbReference type="AlphaFoldDB" id="A0A2Z5G306"/>
<evidence type="ECO:0000256" key="1">
    <source>
        <dbReference type="SAM" id="MobiDB-lite"/>
    </source>
</evidence>
<sequence length="307" mass="32770">MASDNGRAGWLTFFGSILVAVITLLGTVFSGAGQEYLKHHLFRESSSSPTPDGATPPGQKPEAPRGSGDRLKKRKNAIVTNEASVASGSTSANSGNSVGQISGSGNQLNQIQGADSVVINPLGPAPAHPVTSGMGLKWNQADFCDAVRNGNLPAIREYLSGGTNRKDRFNPNTRCNGNIFVLGLPIFEGTADFPEIFKLFQNTGELDFEALNDRLTMPNCPNPSTQACELLWQAASHSRPADLRVLLDAGIDPTKYIEGALRDARTPPDSEAIFKGPLTGRNVDTPAWHAEIELLTFKQAGYKIPAI</sequence>
<keyword evidence="2" id="KW-0472">Membrane</keyword>
<evidence type="ECO:0000313" key="4">
    <source>
        <dbReference type="Proteomes" id="UP000253606"/>
    </source>
</evidence>
<protein>
    <submittedName>
        <fullName evidence="3">Uncharacterized protein</fullName>
    </submittedName>
</protein>
<organism evidence="3 4">
    <name type="scientific">Acidisarcina polymorpha</name>
    <dbReference type="NCBI Taxonomy" id="2211140"/>
    <lineage>
        <taxon>Bacteria</taxon>
        <taxon>Pseudomonadati</taxon>
        <taxon>Acidobacteriota</taxon>
        <taxon>Terriglobia</taxon>
        <taxon>Terriglobales</taxon>
        <taxon>Acidobacteriaceae</taxon>
        <taxon>Acidisarcina</taxon>
    </lineage>
</organism>